<dbReference type="Proteomes" id="UP000694565">
    <property type="component" value="Unplaced"/>
</dbReference>
<dbReference type="PANTHER" id="PTHR18952">
    <property type="entry name" value="CARBONIC ANHYDRASE"/>
    <property type="match status" value="1"/>
</dbReference>
<comment type="function">
    <text evidence="4">Reversible hydration of carbon dioxide.</text>
</comment>
<comment type="similarity">
    <text evidence="1 4">Belongs to the alpha-carbonic anhydrase family.</text>
</comment>
<accession>A0A8C2WL34</accession>
<evidence type="ECO:0000256" key="3">
    <source>
        <dbReference type="ARBA" id="ARBA00022833"/>
    </source>
</evidence>
<dbReference type="PROSITE" id="PS51144">
    <property type="entry name" value="ALPHA_CA_2"/>
    <property type="match status" value="1"/>
</dbReference>
<comment type="catalytic activity">
    <reaction evidence="4">
        <text>hydrogencarbonate + H(+) = CO2 + H2O</text>
        <dbReference type="Rhea" id="RHEA:10748"/>
        <dbReference type="ChEBI" id="CHEBI:15377"/>
        <dbReference type="ChEBI" id="CHEBI:15378"/>
        <dbReference type="ChEBI" id="CHEBI:16526"/>
        <dbReference type="ChEBI" id="CHEBI:17544"/>
        <dbReference type="EC" id="4.2.1.1"/>
    </reaction>
</comment>
<evidence type="ECO:0000256" key="4">
    <source>
        <dbReference type="RuleBase" id="RU367011"/>
    </source>
</evidence>
<dbReference type="InterPro" id="IPR001148">
    <property type="entry name" value="CA_dom"/>
</dbReference>
<feature type="domain" description="Alpha-carbonic anhydrase" evidence="6">
    <location>
        <begin position="30"/>
        <end position="324"/>
    </location>
</feature>
<dbReference type="InterPro" id="IPR023561">
    <property type="entry name" value="Carbonic_anhydrase_a-class"/>
</dbReference>
<sequence length="333" mass="35998">MSQAAVSISLYLKLATLNILTVFSLQLLTALFLFVDDSTWPTIATKFCNGSRQSPINIISASAQLDTNLTAFTLNNFNGNSLKSITNTGKTVKVTLNSGISISGGGLSGAYDSLQFHLHWGNGSSVPGSEHTVNGKRYPMELHIVNSKAIYAGNTTLAVSDSTGLAALGFLIEVRKDAFQFFEMSGNATGQPASWNILSSYLSKIKNIGDSSEVSQISLTDLIPGVDTTRYYRYLGSLTTPSCNEAVVWTVFKDTVKVSKDVVSFGDSAQMFERCFVYLTGLISCFQIDKFSKMIYVTNSTSPLIVNNFRNLQPALSVTTIALLCTCNITVTP</sequence>
<dbReference type="PANTHER" id="PTHR18952:SF200">
    <property type="entry name" value="CARBONIC ANHYDRASE"/>
    <property type="match status" value="1"/>
</dbReference>
<keyword evidence="8" id="KW-1185">Reference proteome</keyword>
<keyword evidence="4" id="KW-0456">Lyase</keyword>
<dbReference type="InterPro" id="IPR036398">
    <property type="entry name" value="CA_dom_sf"/>
</dbReference>
<dbReference type="SUPFAM" id="SSF51069">
    <property type="entry name" value="Carbonic anhydrase"/>
    <property type="match status" value="1"/>
</dbReference>
<evidence type="ECO:0000313" key="7">
    <source>
        <dbReference type="Ensembl" id="ENSCLMP00005004225.1"/>
    </source>
</evidence>
<keyword evidence="2 4" id="KW-0479">Metal-binding</keyword>
<comment type="cofactor">
    <cofactor evidence="4">
        <name>Zn(2+)</name>
        <dbReference type="ChEBI" id="CHEBI:29105"/>
    </cofactor>
</comment>
<name>A0A8C2WL34_CYCLU</name>
<evidence type="ECO:0000259" key="6">
    <source>
        <dbReference type="PROSITE" id="PS51144"/>
    </source>
</evidence>
<dbReference type="Ensembl" id="ENSCLMT00005004565.1">
    <property type="protein sequence ID" value="ENSCLMP00005004225.1"/>
    <property type="gene ID" value="ENSCLMG00005002313.1"/>
</dbReference>
<dbReference type="GO" id="GO:0004089">
    <property type="term" value="F:carbonate dehydratase activity"/>
    <property type="evidence" value="ECO:0007669"/>
    <property type="project" value="UniProtKB-UniRule"/>
</dbReference>
<dbReference type="Pfam" id="PF00194">
    <property type="entry name" value="Carb_anhydrase"/>
    <property type="match status" value="1"/>
</dbReference>
<dbReference type="Gene3D" id="3.10.200.10">
    <property type="entry name" value="Alpha carbonic anhydrase"/>
    <property type="match status" value="1"/>
</dbReference>
<keyword evidence="5" id="KW-0812">Transmembrane</keyword>
<organism evidence="7 8">
    <name type="scientific">Cyclopterus lumpus</name>
    <name type="common">Lumpsucker</name>
    <dbReference type="NCBI Taxonomy" id="8103"/>
    <lineage>
        <taxon>Eukaryota</taxon>
        <taxon>Metazoa</taxon>
        <taxon>Chordata</taxon>
        <taxon>Craniata</taxon>
        <taxon>Vertebrata</taxon>
        <taxon>Euteleostomi</taxon>
        <taxon>Actinopterygii</taxon>
        <taxon>Neopterygii</taxon>
        <taxon>Teleostei</taxon>
        <taxon>Neoteleostei</taxon>
        <taxon>Acanthomorphata</taxon>
        <taxon>Eupercaria</taxon>
        <taxon>Perciformes</taxon>
        <taxon>Cottioidei</taxon>
        <taxon>Cottales</taxon>
        <taxon>Cyclopteridae</taxon>
        <taxon>Cyclopterus</taxon>
    </lineage>
</organism>
<evidence type="ECO:0000256" key="2">
    <source>
        <dbReference type="ARBA" id="ARBA00022723"/>
    </source>
</evidence>
<dbReference type="GO" id="GO:0008270">
    <property type="term" value="F:zinc ion binding"/>
    <property type="evidence" value="ECO:0007669"/>
    <property type="project" value="UniProtKB-UniRule"/>
</dbReference>
<evidence type="ECO:0000313" key="8">
    <source>
        <dbReference type="Proteomes" id="UP000694565"/>
    </source>
</evidence>
<feature type="transmembrane region" description="Helical" evidence="5">
    <location>
        <begin position="12"/>
        <end position="35"/>
    </location>
</feature>
<dbReference type="InterPro" id="IPR018338">
    <property type="entry name" value="Carbonic_anhydrase_a-class_CS"/>
</dbReference>
<dbReference type="GO" id="GO:0005886">
    <property type="term" value="C:plasma membrane"/>
    <property type="evidence" value="ECO:0007669"/>
    <property type="project" value="TreeGrafter"/>
</dbReference>
<dbReference type="EC" id="4.2.1.1" evidence="4"/>
<dbReference type="PROSITE" id="PS00162">
    <property type="entry name" value="ALPHA_CA_1"/>
    <property type="match status" value="1"/>
</dbReference>
<dbReference type="GeneTree" id="ENSGT00940000164039"/>
<proteinExistence type="inferred from homology"/>
<reference evidence="7" key="2">
    <citation type="submission" date="2025-09" db="UniProtKB">
        <authorList>
            <consortium name="Ensembl"/>
        </authorList>
    </citation>
    <scope>IDENTIFICATION</scope>
</reference>
<keyword evidence="5" id="KW-0472">Membrane</keyword>
<keyword evidence="3 4" id="KW-0862">Zinc</keyword>
<keyword evidence="5" id="KW-1133">Transmembrane helix</keyword>
<dbReference type="AlphaFoldDB" id="A0A8C2WL34"/>
<protein>
    <recommendedName>
        <fullName evidence="4">Carbonic anhydrase</fullName>
        <ecNumber evidence="4">4.2.1.1</ecNumber>
    </recommendedName>
</protein>
<evidence type="ECO:0000256" key="1">
    <source>
        <dbReference type="ARBA" id="ARBA00010718"/>
    </source>
</evidence>
<reference evidence="7" key="1">
    <citation type="submission" date="2025-08" db="UniProtKB">
        <authorList>
            <consortium name="Ensembl"/>
        </authorList>
    </citation>
    <scope>IDENTIFICATION</scope>
</reference>
<evidence type="ECO:0000256" key="5">
    <source>
        <dbReference type="SAM" id="Phobius"/>
    </source>
</evidence>
<dbReference type="SMART" id="SM01057">
    <property type="entry name" value="Carb_anhydrase"/>
    <property type="match status" value="1"/>
</dbReference>